<evidence type="ECO:0000313" key="2">
    <source>
        <dbReference type="EMBL" id="CAA6823139.1"/>
    </source>
</evidence>
<organism evidence="2">
    <name type="scientific">uncultured Sulfurovum sp</name>
    <dbReference type="NCBI Taxonomy" id="269237"/>
    <lineage>
        <taxon>Bacteria</taxon>
        <taxon>Pseudomonadati</taxon>
        <taxon>Campylobacterota</taxon>
        <taxon>Epsilonproteobacteria</taxon>
        <taxon>Campylobacterales</taxon>
        <taxon>Sulfurovaceae</taxon>
        <taxon>Sulfurovum</taxon>
        <taxon>environmental samples</taxon>
    </lineage>
</organism>
<protein>
    <recommendedName>
        <fullName evidence="1">CRISPR-associated protein Cmr2 N-terminal domain-containing protein</fullName>
    </recommendedName>
</protein>
<dbReference type="InterPro" id="IPR024615">
    <property type="entry name" value="CRISPR-assoc_Cmr2_N"/>
</dbReference>
<evidence type="ECO:0000259" key="1">
    <source>
        <dbReference type="Pfam" id="PF12469"/>
    </source>
</evidence>
<feature type="domain" description="CRISPR-associated protein Cmr2 N-terminal" evidence="1">
    <location>
        <begin position="3"/>
        <end position="41"/>
    </location>
</feature>
<sequence length="42" mass="4798">MKYIALTIGPIVDTLSLGRKTSEVWMASYLFSSFMKNSIRKI</sequence>
<dbReference type="EMBL" id="CACVAZ010000161">
    <property type="protein sequence ID" value="CAA6823139.1"/>
    <property type="molecule type" value="Genomic_DNA"/>
</dbReference>
<dbReference type="AlphaFoldDB" id="A0A6S6U8Z4"/>
<accession>A0A6S6U8Z4</accession>
<dbReference type="InterPro" id="IPR038242">
    <property type="entry name" value="Cmr2_N"/>
</dbReference>
<dbReference type="Gene3D" id="3.30.70.2220">
    <property type="entry name" value="CRISPR-Cas system, Cmr2 subunit, D1 domain, cysteine cluster"/>
    <property type="match status" value="1"/>
</dbReference>
<gene>
    <name evidence="2" type="ORF">HELGO_WM54033</name>
</gene>
<name>A0A6S6U8Z4_9BACT</name>
<feature type="non-terminal residue" evidence="2">
    <location>
        <position position="42"/>
    </location>
</feature>
<dbReference type="Pfam" id="PF12469">
    <property type="entry name" value="Cmr2_N"/>
    <property type="match status" value="1"/>
</dbReference>
<proteinExistence type="predicted"/>
<reference evidence="2" key="1">
    <citation type="submission" date="2020-01" db="EMBL/GenBank/DDBJ databases">
        <authorList>
            <person name="Meier V. D."/>
            <person name="Meier V D."/>
        </authorList>
    </citation>
    <scope>NUCLEOTIDE SEQUENCE</scope>
    <source>
        <strain evidence="2">HLG_WM_MAG_02</strain>
    </source>
</reference>